<dbReference type="RefSeq" id="XP_022300256.1">
    <property type="nucleotide sequence ID" value="XM_022444548.1"/>
</dbReference>
<reference evidence="4 5" key="1">
    <citation type="submission" date="2025-04" db="UniProtKB">
        <authorList>
            <consortium name="RefSeq"/>
        </authorList>
    </citation>
    <scope>IDENTIFICATION</scope>
    <source>
        <tissue evidence="4 5">Whole sample</tissue>
    </source>
</reference>
<evidence type="ECO:0000313" key="4">
    <source>
        <dbReference type="RefSeq" id="XP_022300256.1"/>
    </source>
</evidence>
<keyword evidence="2" id="KW-0812">Transmembrane</keyword>
<keyword evidence="3" id="KW-1185">Reference proteome</keyword>
<sequence length="355" mass="41025">MDSNNGKVESFQILIATQWKTIKEKRESNNLWTCLTNKTCPLRITRNGSNSCLCSDSICTRTVCKDTMKTPNRLKKIKCNIKVENKTFWNCLHFPKVQFTEREVLMSDNCSVSQKKRYFFEEGKLQITEYSVLSTRTTIAMVKPNSSNDQTSGKRSNFWNLWEDCTDLSDCSFFVMRKGTSSSTYVCVSHIQKNYCYRLRCSKNQKFQKKFDSTNITLDSTETKNNQTWKDAVIVFFGVLLPAGAMVVFVGARCTRRRNLRNLEVPIIRGRTEQRYTCNSGFYAEINDLYTIHGSEDEEIGEETQEKERDEKEDNGTTEGVCYRREAGSDDAYSNVYNVLQPNYGENRASCRPQQ</sequence>
<accession>A0A8B8BA05</accession>
<keyword evidence="2" id="KW-1133">Transmembrane helix</keyword>
<feature type="region of interest" description="Disordered" evidence="1">
    <location>
        <begin position="296"/>
        <end position="326"/>
    </location>
</feature>
<evidence type="ECO:0000256" key="1">
    <source>
        <dbReference type="SAM" id="MobiDB-lite"/>
    </source>
</evidence>
<proteinExistence type="predicted"/>
<gene>
    <name evidence="4 5" type="primary">LOC111108561</name>
</gene>
<dbReference type="Proteomes" id="UP000694844">
    <property type="component" value="Chromosome 8"/>
</dbReference>
<keyword evidence="2" id="KW-0472">Membrane</keyword>
<evidence type="ECO:0000313" key="3">
    <source>
        <dbReference type="Proteomes" id="UP000694844"/>
    </source>
</evidence>
<organism evidence="3 5">
    <name type="scientific">Crassostrea virginica</name>
    <name type="common">Eastern oyster</name>
    <dbReference type="NCBI Taxonomy" id="6565"/>
    <lineage>
        <taxon>Eukaryota</taxon>
        <taxon>Metazoa</taxon>
        <taxon>Spiralia</taxon>
        <taxon>Lophotrochozoa</taxon>
        <taxon>Mollusca</taxon>
        <taxon>Bivalvia</taxon>
        <taxon>Autobranchia</taxon>
        <taxon>Pteriomorphia</taxon>
        <taxon>Ostreida</taxon>
        <taxon>Ostreoidea</taxon>
        <taxon>Ostreidae</taxon>
        <taxon>Crassostrea</taxon>
    </lineage>
</organism>
<evidence type="ECO:0000256" key="2">
    <source>
        <dbReference type="SAM" id="Phobius"/>
    </source>
</evidence>
<evidence type="ECO:0000313" key="5">
    <source>
        <dbReference type="RefSeq" id="XP_022300257.1"/>
    </source>
</evidence>
<dbReference type="GeneID" id="111108561"/>
<dbReference type="KEGG" id="cvn:111108561"/>
<feature type="compositionally biased region" description="Basic and acidic residues" evidence="1">
    <location>
        <begin position="304"/>
        <end position="315"/>
    </location>
</feature>
<feature type="transmembrane region" description="Helical" evidence="2">
    <location>
        <begin position="232"/>
        <end position="252"/>
    </location>
</feature>
<dbReference type="AlphaFoldDB" id="A0A8B8BA05"/>
<name>A0A8B8BA05_CRAVI</name>
<dbReference type="RefSeq" id="XP_022300257.1">
    <property type="nucleotide sequence ID" value="XM_022444549.1"/>
</dbReference>
<protein>
    <submittedName>
        <fullName evidence="4 5">Uncharacterized protein LOC111108561</fullName>
    </submittedName>
</protein>